<dbReference type="InterPro" id="IPR010914">
    <property type="entry name" value="RsgA_GTPase_dom"/>
</dbReference>
<keyword evidence="7 10" id="KW-0862">Zinc</keyword>
<evidence type="ECO:0000256" key="10">
    <source>
        <dbReference type="HAMAP-Rule" id="MF_01820"/>
    </source>
</evidence>
<feature type="binding site" evidence="10">
    <location>
        <begin position="109"/>
        <end position="112"/>
    </location>
    <ligand>
        <name>GTP</name>
        <dbReference type="ChEBI" id="CHEBI:37565"/>
    </ligand>
</feature>
<dbReference type="PROSITE" id="PS50936">
    <property type="entry name" value="ENGC_GTPASE"/>
    <property type="match status" value="1"/>
</dbReference>
<dbReference type="CDD" id="cd01854">
    <property type="entry name" value="YjeQ_EngC"/>
    <property type="match status" value="1"/>
</dbReference>
<evidence type="ECO:0000313" key="14">
    <source>
        <dbReference type="Proteomes" id="UP001059252"/>
    </source>
</evidence>
<keyword evidence="4 10" id="KW-0699">rRNA-binding</keyword>
<feature type="domain" description="CP-type G" evidence="12">
    <location>
        <begin position="60"/>
        <end position="211"/>
    </location>
</feature>
<dbReference type="Proteomes" id="UP001059252">
    <property type="component" value="Chromosome"/>
</dbReference>
<dbReference type="SUPFAM" id="SSF50249">
    <property type="entry name" value="Nucleic acid-binding proteins"/>
    <property type="match status" value="1"/>
</dbReference>
<feature type="binding site" evidence="10">
    <location>
        <position position="249"/>
    </location>
    <ligand>
        <name>Zn(2+)</name>
        <dbReference type="ChEBI" id="CHEBI:29105"/>
    </ligand>
</feature>
<feature type="binding site" evidence="10">
    <location>
        <begin position="155"/>
        <end position="163"/>
    </location>
    <ligand>
        <name>GTP</name>
        <dbReference type="ChEBI" id="CHEBI:37565"/>
    </ligand>
</feature>
<dbReference type="Pfam" id="PF16745">
    <property type="entry name" value="RsgA_N"/>
    <property type="match status" value="1"/>
</dbReference>
<keyword evidence="5 10" id="KW-0547">Nucleotide-binding</keyword>
<evidence type="ECO:0000256" key="3">
    <source>
        <dbReference type="ARBA" id="ARBA00022723"/>
    </source>
</evidence>
<evidence type="ECO:0000256" key="8">
    <source>
        <dbReference type="ARBA" id="ARBA00022884"/>
    </source>
</evidence>
<comment type="subcellular location">
    <subcellularLocation>
        <location evidence="10">Cytoplasm</location>
    </subcellularLocation>
</comment>
<feature type="binding site" evidence="10">
    <location>
        <position position="234"/>
    </location>
    <ligand>
        <name>Zn(2+)</name>
        <dbReference type="ChEBI" id="CHEBI:29105"/>
    </ligand>
</feature>
<keyword evidence="14" id="KW-1185">Reference proteome</keyword>
<feature type="binding site" evidence="10">
    <location>
        <position position="241"/>
    </location>
    <ligand>
        <name>Zn(2+)</name>
        <dbReference type="ChEBI" id="CHEBI:29105"/>
    </ligand>
</feature>
<protein>
    <recommendedName>
        <fullName evidence="10">Small ribosomal subunit biogenesis GTPase RsgA</fullName>
        <ecNumber evidence="10">3.6.1.-</ecNumber>
    </recommendedName>
</protein>
<keyword evidence="9 10" id="KW-0342">GTP-binding</keyword>
<gene>
    <name evidence="10 13" type="primary">rsgA</name>
    <name evidence="13" type="ORF">NV226_00360</name>
</gene>
<dbReference type="SUPFAM" id="SSF52540">
    <property type="entry name" value="P-loop containing nucleoside triphosphate hydrolases"/>
    <property type="match status" value="1"/>
</dbReference>
<evidence type="ECO:0000256" key="4">
    <source>
        <dbReference type="ARBA" id="ARBA00022730"/>
    </source>
</evidence>
<keyword evidence="2 10" id="KW-0690">Ribosome biogenesis</keyword>
<dbReference type="PROSITE" id="PS51721">
    <property type="entry name" value="G_CP"/>
    <property type="match status" value="1"/>
</dbReference>
<dbReference type="Gene3D" id="3.40.50.300">
    <property type="entry name" value="P-loop containing nucleotide triphosphate hydrolases"/>
    <property type="match status" value="1"/>
</dbReference>
<dbReference type="HAMAP" id="MF_01820">
    <property type="entry name" value="GTPase_RsgA"/>
    <property type="match status" value="1"/>
</dbReference>
<dbReference type="PANTHER" id="PTHR32120:SF11">
    <property type="entry name" value="SMALL RIBOSOMAL SUBUNIT BIOGENESIS GTPASE RSGA 1, MITOCHONDRIAL-RELATED"/>
    <property type="match status" value="1"/>
</dbReference>
<dbReference type="InterPro" id="IPR030378">
    <property type="entry name" value="G_CP_dom"/>
</dbReference>
<keyword evidence="8 10" id="KW-0694">RNA-binding</keyword>
<comment type="subunit">
    <text evidence="10">Monomer. Associates with 30S ribosomal subunit, binds 16S rRNA.</text>
</comment>
<keyword evidence="6 10" id="KW-0378">Hydrolase</keyword>
<keyword evidence="3 10" id="KW-0479">Metal-binding</keyword>
<evidence type="ECO:0000256" key="7">
    <source>
        <dbReference type="ARBA" id="ARBA00022833"/>
    </source>
</evidence>
<evidence type="ECO:0000259" key="12">
    <source>
        <dbReference type="PROSITE" id="PS51721"/>
    </source>
</evidence>
<feature type="binding site" evidence="10">
    <location>
        <position position="239"/>
    </location>
    <ligand>
        <name>Zn(2+)</name>
        <dbReference type="ChEBI" id="CHEBI:29105"/>
    </ligand>
</feature>
<dbReference type="InterPro" id="IPR004881">
    <property type="entry name" value="Ribosome_biogen_GTPase_RsgA"/>
</dbReference>
<dbReference type="PANTHER" id="PTHR32120">
    <property type="entry name" value="SMALL RIBOSOMAL SUBUNIT BIOGENESIS GTPASE RSGA"/>
    <property type="match status" value="1"/>
</dbReference>
<name>A0ABY5RBN9_9MOLU</name>
<evidence type="ECO:0000259" key="11">
    <source>
        <dbReference type="PROSITE" id="PS50936"/>
    </source>
</evidence>
<evidence type="ECO:0000256" key="2">
    <source>
        <dbReference type="ARBA" id="ARBA00022517"/>
    </source>
</evidence>
<reference evidence="13" key="1">
    <citation type="submission" date="2022-08" db="EMBL/GenBank/DDBJ databases">
        <title>Complete genome of Mycoplasma iguanae type strain 2327.</title>
        <authorList>
            <person name="Spergser J."/>
        </authorList>
    </citation>
    <scope>NUCLEOTIDE SEQUENCE</scope>
    <source>
        <strain evidence="13">2327</strain>
    </source>
</reference>
<dbReference type="NCBIfam" id="TIGR00157">
    <property type="entry name" value="ribosome small subunit-dependent GTPase A"/>
    <property type="match status" value="1"/>
</dbReference>
<dbReference type="Pfam" id="PF03193">
    <property type="entry name" value="RsgA_GTPase"/>
    <property type="match status" value="1"/>
</dbReference>
<comment type="similarity">
    <text evidence="10">Belongs to the TRAFAC class YlqF/YawG GTPase family. RsgA subfamily.</text>
</comment>
<dbReference type="RefSeq" id="WP_258210936.1">
    <property type="nucleotide sequence ID" value="NZ_CP102734.1"/>
</dbReference>
<proteinExistence type="inferred from homology"/>
<dbReference type="EC" id="3.6.1.-" evidence="10"/>
<comment type="function">
    <text evidence="10">One of several proteins that assist in the late maturation steps of the functional core of the 30S ribosomal subunit. Helps release RbfA from mature subunits. May play a role in the assembly of ribosomal proteins into the subunit. Circularly permuted GTPase that catalyzes slow GTP hydrolysis, GTPase activity is stimulated by the 30S ribosomal subunit.</text>
</comment>
<evidence type="ECO:0000256" key="6">
    <source>
        <dbReference type="ARBA" id="ARBA00022801"/>
    </source>
</evidence>
<dbReference type="EMBL" id="CP102734">
    <property type="protein sequence ID" value="UVD81762.1"/>
    <property type="molecule type" value="Genomic_DNA"/>
</dbReference>
<feature type="domain" description="EngC GTPase" evidence="11">
    <location>
        <begin position="69"/>
        <end position="209"/>
    </location>
</feature>
<evidence type="ECO:0000256" key="9">
    <source>
        <dbReference type="ARBA" id="ARBA00023134"/>
    </source>
</evidence>
<comment type="cofactor">
    <cofactor evidence="10">
        <name>Zn(2+)</name>
        <dbReference type="ChEBI" id="CHEBI:29105"/>
    </cofactor>
    <text evidence="10">Binds 1 zinc ion per subunit.</text>
</comment>
<dbReference type="InterPro" id="IPR012340">
    <property type="entry name" value="NA-bd_OB-fold"/>
</dbReference>
<accession>A0ABY5RBN9</accession>
<dbReference type="Gene3D" id="1.10.40.50">
    <property type="entry name" value="Probable gtpase engc, domain 3"/>
    <property type="match status" value="1"/>
</dbReference>
<sequence length="276" mass="31890">MIGKVVRVIAGFYDVKSNEDQQHYRIRGSGNLRYTNNAPVVGDYVEFSPNGLLTKILERKNFFIRPKIANIDQAIIVMSLKEPKFSSLLLDKFLMIVESKNIEPIIFFTKTDLDEFFDISIYQKMGYKCYAINNNKFDKKPFLDLFKNKTSVFMGQTGVGKTSTINNLSDSNFAIQQISKALGRGKHTTRVVQIIDWNEGELIDTPGFSSIQIDLEPLEMARSFINFKEAAKECKFKSCIHFNEPEHDCKIKTLVRINEIPQWRYQNYLDLLKEVI</sequence>
<dbReference type="Gene3D" id="2.40.50.140">
    <property type="entry name" value="Nucleic acid-binding proteins"/>
    <property type="match status" value="1"/>
</dbReference>
<evidence type="ECO:0000313" key="13">
    <source>
        <dbReference type="EMBL" id="UVD81762.1"/>
    </source>
</evidence>
<organism evidence="13 14">
    <name type="scientific">Mycoplasma iguanae</name>
    <dbReference type="NCBI Taxonomy" id="292461"/>
    <lineage>
        <taxon>Bacteria</taxon>
        <taxon>Bacillati</taxon>
        <taxon>Mycoplasmatota</taxon>
        <taxon>Mollicutes</taxon>
        <taxon>Mycoplasmataceae</taxon>
        <taxon>Mycoplasma</taxon>
    </lineage>
</organism>
<evidence type="ECO:0000256" key="1">
    <source>
        <dbReference type="ARBA" id="ARBA00022490"/>
    </source>
</evidence>
<dbReference type="InterPro" id="IPR027417">
    <property type="entry name" value="P-loop_NTPase"/>
</dbReference>
<keyword evidence="1 10" id="KW-0963">Cytoplasm</keyword>
<dbReference type="InterPro" id="IPR031944">
    <property type="entry name" value="RsgA_N"/>
</dbReference>
<evidence type="ECO:0000256" key="5">
    <source>
        <dbReference type="ARBA" id="ARBA00022741"/>
    </source>
</evidence>